<sequence>MLIDTPVYMPEQTFFDVIYDSERYGKTVVILLTKGGEVTLFDGFVAVIDDGVLTIKQDDLQDWIYDGSTNADLVLFEANLNKYSS</sequence>
<dbReference type="RefSeq" id="WP_107289035.1">
    <property type="nucleotide sequence ID" value="NZ_PYNF01000003.1"/>
</dbReference>
<organism evidence="1 2">
    <name type="scientific">Photobacterium kishitanii</name>
    <dbReference type="NCBI Taxonomy" id="318456"/>
    <lineage>
        <taxon>Bacteria</taxon>
        <taxon>Pseudomonadati</taxon>
        <taxon>Pseudomonadota</taxon>
        <taxon>Gammaproteobacteria</taxon>
        <taxon>Vibrionales</taxon>
        <taxon>Vibrionaceae</taxon>
        <taxon>Photobacterium</taxon>
    </lineage>
</organism>
<dbReference type="AlphaFoldDB" id="A0A2T3KL08"/>
<name>A0A2T3KL08_9GAMM</name>
<dbReference type="Proteomes" id="UP000241426">
    <property type="component" value="Unassembled WGS sequence"/>
</dbReference>
<dbReference type="EMBL" id="PYNF01000003">
    <property type="protein sequence ID" value="PSV00405.1"/>
    <property type="molecule type" value="Genomic_DNA"/>
</dbReference>
<evidence type="ECO:0000313" key="1">
    <source>
        <dbReference type="EMBL" id="PSV00405.1"/>
    </source>
</evidence>
<comment type="caution">
    <text evidence="1">The sequence shown here is derived from an EMBL/GenBank/DDBJ whole genome shotgun (WGS) entry which is preliminary data.</text>
</comment>
<reference evidence="1 2" key="1">
    <citation type="submission" date="2018-01" db="EMBL/GenBank/DDBJ databases">
        <title>Whole genome sequencing of Histamine producing bacteria.</title>
        <authorList>
            <person name="Butler K."/>
        </authorList>
    </citation>
    <scope>NUCLEOTIDE SEQUENCE [LARGE SCALE GENOMIC DNA]</scope>
    <source>
        <strain evidence="1 2">FS-7.2</strain>
    </source>
</reference>
<proteinExistence type="predicted"/>
<protein>
    <submittedName>
        <fullName evidence="1">Uncharacterized protein</fullName>
    </submittedName>
</protein>
<gene>
    <name evidence="1" type="ORF">C9J27_04555</name>
</gene>
<evidence type="ECO:0000313" key="2">
    <source>
        <dbReference type="Proteomes" id="UP000241426"/>
    </source>
</evidence>
<accession>A0A2T3KL08</accession>